<evidence type="ECO:0000256" key="1">
    <source>
        <dbReference type="ARBA" id="ARBA00008954"/>
    </source>
</evidence>
<dbReference type="PIRSF" id="PIRSF000521">
    <property type="entry name" value="Transaminase_4ab_Lys_Orn"/>
    <property type="match status" value="1"/>
</dbReference>
<protein>
    <recommendedName>
        <fullName evidence="7">Alanine-glyoxylate aminotransferase</fullName>
    </recommendedName>
</protein>
<sequence length="470" mass="52151">MELLFEREDEPIVIRRPCALQFDSDPIHLARASKQYIYDTAGNEYLDASNNTAHVGHCHPHVVSAGQSQMARAACSQGYVCDVQKRYLKKLLETLPEKLSVCFLLNSGSEANDLALRLARRYTGGDDIVVFENTYHGNLSSLIEISPKLYRYEEPRNRESIHVIPLPDSCHIERENVPHETDRLVQEARSLIQAQVKRGRSIAGFLSEIIVVNAGVVVPPNGYYQGLYRAVREAGGLCIADEVQTGLGRMGEHFWAFQQHGVLPDIITIGKQLGNGYPLAAVITTRDIADSIGDFVSTYGGNPVACSMGLAVLEVIQNEQMQSSCTMVGYILKEGLVNLKARYSCIGSIRGSGLCLGVEIVGYNSGNPDPFTTNEIKDRMKAEKILLISQGPDHNVLVITPPMCFTTENARRFLRSFESVLAAIQSEGFSFKKVRTHYRNNVTTSPDSQYSSSSDDENPRKRFRALEDLD</sequence>
<dbReference type="InterPro" id="IPR005814">
    <property type="entry name" value="Aminotrans_3"/>
</dbReference>
<dbReference type="Gene3D" id="3.90.1150.10">
    <property type="entry name" value="Aspartate Aminotransferase, domain 1"/>
    <property type="match status" value="1"/>
</dbReference>
<dbReference type="GO" id="GO:0005739">
    <property type="term" value="C:mitochondrion"/>
    <property type="evidence" value="ECO:0007669"/>
    <property type="project" value="TreeGrafter"/>
</dbReference>
<evidence type="ECO:0008006" key="7">
    <source>
        <dbReference type="Google" id="ProtNLM"/>
    </source>
</evidence>
<dbReference type="AlphaFoldDB" id="A0AA88L1H3"/>
<evidence type="ECO:0000256" key="3">
    <source>
        <dbReference type="RuleBase" id="RU003560"/>
    </source>
</evidence>
<gene>
    <name evidence="5" type="ORF">QYM36_017524</name>
</gene>
<dbReference type="CDD" id="cd00610">
    <property type="entry name" value="OAT_like"/>
    <property type="match status" value="1"/>
</dbReference>
<dbReference type="Pfam" id="PF00202">
    <property type="entry name" value="Aminotran_3"/>
    <property type="match status" value="1"/>
</dbReference>
<accession>A0AA88L1H3</accession>
<keyword evidence="2 3" id="KW-0663">Pyridoxal phosphate</keyword>
<evidence type="ECO:0000313" key="6">
    <source>
        <dbReference type="Proteomes" id="UP001187531"/>
    </source>
</evidence>
<dbReference type="InterPro" id="IPR015421">
    <property type="entry name" value="PyrdxlP-dep_Trfase_major"/>
</dbReference>
<comment type="caution">
    <text evidence="5">The sequence shown here is derived from an EMBL/GenBank/DDBJ whole genome shotgun (WGS) entry which is preliminary data.</text>
</comment>
<evidence type="ECO:0000313" key="5">
    <source>
        <dbReference type="EMBL" id="KAK2704160.1"/>
    </source>
</evidence>
<reference evidence="5" key="1">
    <citation type="submission" date="2023-07" db="EMBL/GenBank/DDBJ databases">
        <title>Chromosome-level genome assembly of Artemia franciscana.</title>
        <authorList>
            <person name="Jo E."/>
        </authorList>
    </citation>
    <scope>NUCLEOTIDE SEQUENCE</scope>
    <source>
        <tissue evidence="5">Whole body</tissue>
    </source>
</reference>
<dbReference type="Gene3D" id="3.40.640.10">
    <property type="entry name" value="Type I PLP-dependent aspartate aminotransferase-like (Major domain)"/>
    <property type="match status" value="1"/>
</dbReference>
<dbReference type="InterPro" id="IPR015422">
    <property type="entry name" value="PyrdxlP-dep_Trfase_small"/>
</dbReference>
<proteinExistence type="inferred from homology"/>
<dbReference type="Proteomes" id="UP001187531">
    <property type="component" value="Unassembled WGS sequence"/>
</dbReference>
<evidence type="ECO:0000256" key="4">
    <source>
        <dbReference type="SAM" id="MobiDB-lite"/>
    </source>
</evidence>
<keyword evidence="6" id="KW-1185">Reference proteome</keyword>
<dbReference type="InterPro" id="IPR049704">
    <property type="entry name" value="Aminotrans_3_PPA_site"/>
</dbReference>
<dbReference type="GO" id="GO:0008483">
    <property type="term" value="F:transaminase activity"/>
    <property type="evidence" value="ECO:0007669"/>
    <property type="project" value="InterPro"/>
</dbReference>
<dbReference type="EMBL" id="JAVRJZ010000030">
    <property type="protein sequence ID" value="KAK2704160.1"/>
    <property type="molecule type" value="Genomic_DNA"/>
</dbReference>
<name>A0AA88L1H3_ARTSF</name>
<dbReference type="GO" id="GO:0030170">
    <property type="term" value="F:pyridoxal phosphate binding"/>
    <property type="evidence" value="ECO:0007669"/>
    <property type="project" value="InterPro"/>
</dbReference>
<dbReference type="InterPro" id="IPR015424">
    <property type="entry name" value="PyrdxlP-dep_Trfase"/>
</dbReference>
<feature type="region of interest" description="Disordered" evidence="4">
    <location>
        <begin position="442"/>
        <end position="470"/>
    </location>
</feature>
<dbReference type="SUPFAM" id="SSF53383">
    <property type="entry name" value="PLP-dependent transferases"/>
    <property type="match status" value="1"/>
</dbReference>
<dbReference type="PROSITE" id="PS00600">
    <property type="entry name" value="AA_TRANSFER_CLASS_3"/>
    <property type="match status" value="1"/>
</dbReference>
<dbReference type="PANTHER" id="PTHR45688">
    <property type="match status" value="1"/>
</dbReference>
<comment type="similarity">
    <text evidence="1 3">Belongs to the class-III pyridoxal-phosphate-dependent aminotransferase family.</text>
</comment>
<feature type="compositionally biased region" description="Basic and acidic residues" evidence="4">
    <location>
        <begin position="457"/>
        <end position="470"/>
    </location>
</feature>
<organism evidence="5 6">
    <name type="scientific">Artemia franciscana</name>
    <name type="common">Brine shrimp</name>
    <name type="synonym">Artemia sanfranciscana</name>
    <dbReference type="NCBI Taxonomy" id="6661"/>
    <lineage>
        <taxon>Eukaryota</taxon>
        <taxon>Metazoa</taxon>
        <taxon>Ecdysozoa</taxon>
        <taxon>Arthropoda</taxon>
        <taxon>Crustacea</taxon>
        <taxon>Branchiopoda</taxon>
        <taxon>Anostraca</taxon>
        <taxon>Artemiidae</taxon>
        <taxon>Artemia</taxon>
    </lineage>
</organism>
<evidence type="ECO:0000256" key="2">
    <source>
        <dbReference type="ARBA" id="ARBA00022898"/>
    </source>
</evidence>
<dbReference type="PANTHER" id="PTHR45688:SF13">
    <property type="entry name" value="ALANINE--GLYOXYLATE AMINOTRANSFERASE 2-LIKE"/>
    <property type="match status" value="1"/>
</dbReference>